<accession>A0A8J7G437</accession>
<dbReference type="Proteomes" id="UP000608754">
    <property type="component" value="Unassembled WGS sequence"/>
</dbReference>
<comment type="caution">
    <text evidence="2">The sequence shown here is derived from an EMBL/GenBank/DDBJ whole genome shotgun (WGS) entry which is preliminary data.</text>
</comment>
<evidence type="ECO:0000256" key="1">
    <source>
        <dbReference type="SAM" id="SignalP"/>
    </source>
</evidence>
<protein>
    <recommendedName>
        <fullName evidence="4">Outer membrane protein beta-barrel domain-containing protein</fullName>
    </recommendedName>
</protein>
<dbReference type="SUPFAM" id="SSF56925">
    <property type="entry name" value="OMPA-like"/>
    <property type="match status" value="1"/>
</dbReference>
<proteinExistence type="predicted"/>
<feature type="signal peptide" evidence="1">
    <location>
        <begin position="1"/>
        <end position="19"/>
    </location>
</feature>
<organism evidence="2 3">
    <name type="scientific">Faecalibacter rhinopitheci</name>
    <dbReference type="NCBI Taxonomy" id="2779678"/>
    <lineage>
        <taxon>Bacteria</taxon>
        <taxon>Pseudomonadati</taxon>
        <taxon>Bacteroidota</taxon>
        <taxon>Flavobacteriia</taxon>
        <taxon>Flavobacteriales</taxon>
        <taxon>Weeksellaceae</taxon>
        <taxon>Faecalibacter</taxon>
    </lineage>
</organism>
<gene>
    <name evidence="2" type="ORF">IM532_02260</name>
</gene>
<dbReference type="InterPro" id="IPR011250">
    <property type="entry name" value="OMP/PagP_B-barrel"/>
</dbReference>
<evidence type="ECO:0008006" key="4">
    <source>
        <dbReference type="Google" id="ProtNLM"/>
    </source>
</evidence>
<dbReference type="RefSeq" id="WP_194181822.1">
    <property type="nucleotide sequence ID" value="NZ_JADGIK010000001.1"/>
</dbReference>
<evidence type="ECO:0000313" key="3">
    <source>
        <dbReference type="Proteomes" id="UP000608754"/>
    </source>
</evidence>
<dbReference type="EMBL" id="JADGIK010000001">
    <property type="protein sequence ID" value="MBF0596297.1"/>
    <property type="molecule type" value="Genomic_DNA"/>
</dbReference>
<evidence type="ECO:0000313" key="2">
    <source>
        <dbReference type="EMBL" id="MBF0596297.1"/>
    </source>
</evidence>
<dbReference type="AlphaFoldDB" id="A0A8J7G437"/>
<sequence>MTKKILSIAALSLGVLSFAQTIEFGPTIGYRSNNIVDRKSDQKRAVIGDATWNVEYGVQAVYNFKKPSDNMNVRLTAFYNNQQRGSVSERYSSSEYKIDANGVGLIIGAAREISPKWIITMGVGIGYNKLDSKNFYTGELDPMIAFPDLKEPIVVRENEVNFLYHLGVERVLIQNKLLAVVDFHGDASISKMNTSYGSFGNQGMGFGIGLRYMFDLIKQEQ</sequence>
<reference evidence="2" key="1">
    <citation type="submission" date="2020-10" db="EMBL/GenBank/DDBJ databases">
        <authorList>
            <person name="Lu T."/>
            <person name="Wang Q."/>
            <person name="Han X."/>
        </authorList>
    </citation>
    <scope>NUCLEOTIDE SEQUENCE</scope>
    <source>
        <strain evidence="2">WQ 117</strain>
    </source>
</reference>
<name>A0A8J7G437_9FLAO</name>
<feature type="chain" id="PRO_5035245424" description="Outer membrane protein beta-barrel domain-containing protein" evidence="1">
    <location>
        <begin position="20"/>
        <end position="221"/>
    </location>
</feature>
<keyword evidence="3" id="KW-1185">Reference proteome</keyword>
<keyword evidence="1" id="KW-0732">Signal</keyword>